<accession>A0A3S5AUR5</accession>
<evidence type="ECO:0000313" key="2">
    <source>
        <dbReference type="EMBL" id="VEL28951.1"/>
    </source>
</evidence>
<sequence>MQRGAVAVAMYPSSSLSPPTRVEDVPTHTHIHTDRHTNSDSHTHTHGGFSESVLARTICPRLSRSGVSP</sequence>
<protein>
    <submittedName>
        <fullName evidence="2">Uncharacterized protein</fullName>
    </submittedName>
</protein>
<reference evidence="2" key="1">
    <citation type="submission" date="2018-11" db="EMBL/GenBank/DDBJ databases">
        <authorList>
            <consortium name="Pathogen Informatics"/>
        </authorList>
    </citation>
    <scope>NUCLEOTIDE SEQUENCE</scope>
</reference>
<organism evidence="2 3">
    <name type="scientific">Protopolystoma xenopodis</name>
    <dbReference type="NCBI Taxonomy" id="117903"/>
    <lineage>
        <taxon>Eukaryota</taxon>
        <taxon>Metazoa</taxon>
        <taxon>Spiralia</taxon>
        <taxon>Lophotrochozoa</taxon>
        <taxon>Platyhelminthes</taxon>
        <taxon>Monogenea</taxon>
        <taxon>Polyopisthocotylea</taxon>
        <taxon>Polystomatidea</taxon>
        <taxon>Polystomatidae</taxon>
        <taxon>Protopolystoma</taxon>
    </lineage>
</organism>
<evidence type="ECO:0000313" key="3">
    <source>
        <dbReference type="Proteomes" id="UP000784294"/>
    </source>
</evidence>
<evidence type="ECO:0000256" key="1">
    <source>
        <dbReference type="SAM" id="MobiDB-lite"/>
    </source>
</evidence>
<keyword evidence="3" id="KW-1185">Reference proteome</keyword>
<dbReference type="EMBL" id="CAAALY010098998">
    <property type="protein sequence ID" value="VEL28951.1"/>
    <property type="molecule type" value="Genomic_DNA"/>
</dbReference>
<feature type="compositionally biased region" description="Basic and acidic residues" evidence="1">
    <location>
        <begin position="21"/>
        <end position="43"/>
    </location>
</feature>
<feature type="region of interest" description="Disordered" evidence="1">
    <location>
        <begin position="1"/>
        <end position="53"/>
    </location>
</feature>
<dbReference type="AlphaFoldDB" id="A0A3S5AUR5"/>
<dbReference type="Proteomes" id="UP000784294">
    <property type="component" value="Unassembled WGS sequence"/>
</dbReference>
<gene>
    <name evidence="2" type="ORF">PXEA_LOCUS22391</name>
</gene>
<proteinExistence type="predicted"/>
<comment type="caution">
    <text evidence="2">The sequence shown here is derived from an EMBL/GenBank/DDBJ whole genome shotgun (WGS) entry which is preliminary data.</text>
</comment>
<name>A0A3S5AUR5_9PLAT</name>